<proteinExistence type="predicted"/>
<reference evidence="1" key="2">
    <citation type="journal article" date="2015" name="Fish Shellfish Immunol.">
        <title>Early steps in the European eel (Anguilla anguilla)-Vibrio vulnificus interaction in the gills: Role of the RtxA13 toxin.</title>
        <authorList>
            <person name="Callol A."/>
            <person name="Pajuelo D."/>
            <person name="Ebbesson L."/>
            <person name="Teles M."/>
            <person name="MacKenzie S."/>
            <person name="Amaro C."/>
        </authorList>
    </citation>
    <scope>NUCLEOTIDE SEQUENCE</scope>
</reference>
<protein>
    <submittedName>
        <fullName evidence="1">Uncharacterized protein</fullName>
    </submittedName>
</protein>
<accession>A0A0E9W816</accession>
<dbReference type="AlphaFoldDB" id="A0A0E9W816"/>
<sequence>MLHIRNTLLDTSSIFLLQAPQNFCKLEFSNLKIKKAKGWKCGSWHSKRHKKYSHGHFNEGVEKLDFCFLFSNADTHMKNSGDEGLLSLLEPVSLKPFPTSFSYFSL</sequence>
<name>A0A0E9W816_ANGAN</name>
<dbReference type="EMBL" id="GBXM01022080">
    <property type="protein sequence ID" value="JAH86497.1"/>
    <property type="molecule type" value="Transcribed_RNA"/>
</dbReference>
<reference evidence="1" key="1">
    <citation type="submission" date="2014-11" db="EMBL/GenBank/DDBJ databases">
        <authorList>
            <person name="Amaro Gonzalez C."/>
        </authorList>
    </citation>
    <scope>NUCLEOTIDE SEQUENCE</scope>
</reference>
<organism evidence="1">
    <name type="scientific">Anguilla anguilla</name>
    <name type="common">European freshwater eel</name>
    <name type="synonym">Muraena anguilla</name>
    <dbReference type="NCBI Taxonomy" id="7936"/>
    <lineage>
        <taxon>Eukaryota</taxon>
        <taxon>Metazoa</taxon>
        <taxon>Chordata</taxon>
        <taxon>Craniata</taxon>
        <taxon>Vertebrata</taxon>
        <taxon>Euteleostomi</taxon>
        <taxon>Actinopterygii</taxon>
        <taxon>Neopterygii</taxon>
        <taxon>Teleostei</taxon>
        <taxon>Anguilliformes</taxon>
        <taxon>Anguillidae</taxon>
        <taxon>Anguilla</taxon>
    </lineage>
</organism>
<evidence type="ECO:0000313" key="1">
    <source>
        <dbReference type="EMBL" id="JAH86497.1"/>
    </source>
</evidence>